<dbReference type="InterPro" id="IPR036291">
    <property type="entry name" value="NAD(P)-bd_dom_sf"/>
</dbReference>
<keyword evidence="2" id="KW-0862">Zinc</keyword>
<keyword evidence="3" id="KW-0560">Oxidoreductase</keyword>
<evidence type="ECO:0000313" key="5">
    <source>
        <dbReference type="Proteomes" id="UP000756132"/>
    </source>
</evidence>
<reference evidence="4" key="2">
    <citation type="journal article" date="2022" name="Microb. Genom.">
        <title>A chromosome-scale genome assembly of the tomato pathogen Cladosporium fulvum reveals a compartmentalized genome architecture and the presence of a dispensable chromosome.</title>
        <authorList>
            <person name="Zaccaron A.Z."/>
            <person name="Chen L.H."/>
            <person name="Samaras A."/>
            <person name="Stergiopoulos I."/>
        </authorList>
    </citation>
    <scope>NUCLEOTIDE SEQUENCE</scope>
    <source>
        <strain evidence="4">Race5_Kim</strain>
    </source>
</reference>
<reference evidence="4" key="1">
    <citation type="submission" date="2021-12" db="EMBL/GenBank/DDBJ databases">
        <authorList>
            <person name="Zaccaron A."/>
            <person name="Stergiopoulos I."/>
        </authorList>
    </citation>
    <scope>NUCLEOTIDE SEQUENCE</scope>
    <source>
        <strain evidence="4">Race5_Kim</strain>
    </source>
</reference>
<dbReference type="SUPFAM" id="SSF50129">
    <property type="entry name" value="GroES-like"/>
    <property type="match status" value="1"/>
</dbReference>
<dbReference type="Gene3D" id="3.40.50.720">
    <property type="entry name" value="NAD(P)-binding Rossmann-like Domain"/>
    <property type="match status" value="2"/>
</dbReference>
<dbReference type="OrthoDB" id="1879366at2759"/>
<dbReference type="KEGG" id="ffu:CLAFUR5_06692"/>
<dbReference type="InterPro" id="IPR011032">
    <property type="entry name" value="GroES-like_sf"/>
</dbReference>
<dbReference type="AlphaFoldDB" id="A0A9Q8PBK0"/>
<dbReference type="GO" id="GO:0016616">
    <property type="term" value="F:oxidoreductase activity, acting on the CH-OH group of donors, NAD or NADP as acceptor"/>
    <property type="evidence" value="ECO:0007669"/>
    <property type="project" value="InterPro"/>
</dbReference>
<dbReference type="RefSeq" id="XP_047763792.1">
    <property type="nucleotide sequence ID" value="XM_047905840.1"/>
</dbReference>
<proteinExistence type="predicted"/>
<keyword evidence="1" id="KW-0479">Metal-binding</keyword>
<dbReference type="InterPro" id="IPR047109">
    <property type="entry name" value="CAD-like"/>
</dbReference>
<evidence type="ECO:0000256" key="2">
    <source>
        <dbReference type="ARBA" id="ARBA00022833"/>
    </source>
</evidence>
<dbReference type="GO" id="GO:0046872">
    <property type="term" value="F:metal ion binding"/>
    <property type="evidence" value="ECO:0007669"/>
    <property type="project" value="UniProtKB-KW"/>
</dbReference>
<evidence type="ECO:0000313" key="4">
    <source>
        <dbReference type="EMBL" id="UJO19426.1"/>
    </source>
</evidence>
<dbReference type="EMBL" id="CP090168">
    <property type="protein sequence ID" value="UJO19426.1"/>
    <property type="molecule type" value="Genomic_DNA"/>
</dbReference>
<dbReference type="SUPFAM" id="SSF51735">
    <property type="entry name" value="NAD(P)-binding Rossmann-fold domains"/>
    <property type="match status" value="1"/>
</dbReference>
<dbReference type="Proteomes" id="UP000756132">
    <property type="component" value="Chromosome 6"/>
</dbReference>
<keyword evidence="5" id="KW-1185">Reference proteome</keyword>
<evidence type="ECO:0000256" key="3">
    <source>
        <dbReference type="ARBA" id="ARBA00023002"/>
    </source>
</evidence>
<evidence type="ECO:0000256" key="1">
    <source>
        <dbReference type="ARBA" id="ARBA00022723"/>
    </source>
</evidence>
<accession>A0A9Q8PBK0</accession>
<gene>
    <name evidence="4" type="ORF">CLAFUR5_06692</name>
</gene>
<organism evidence="4 5">
    <name type="scientific">Passalora fulva</name>
    <name type="common">Tomato leaf mold</name>
    <name type="synonym">Cladosporium fulvum</name>
    <dbReference type="NCBI Taxonomy" id="5499"/>
    <lineage>
        <taxon>Eukaryota</taxon>
        <taxon>Fungi</taxon>
        <taxon>Dikarya</taxon>
        <taxon>Ascomycota</taxon>
        <taxon>Pezizomycotina</taxon>
        <taxon>Dothideomycetes</taxon>
        <taxon>Dothideomycetidae</taxon>
        <taxon>Mycosphaerellales</taxon>
        <taxon>Mycosphaerellaceae</taxon>
        <taxon>Fulvia</taxon>
    </lineage>
</organism>
<dbReference type="Gene3D" id="3.90.180.10">
    <property type="entry name" value="Medium-chain alcohol dehydrogenases, catalytic domain"/>
    <property type="match status" value="2"/>
</dbReference>
<dbReference type="PANTHER" id="PTHR42683">
    <property type="entry name" value="ALDEHYDE REDUCTASE"/>
    <property type="match status" value="1"/>
</dbReference>
<dbReference type="GeneID" id="71986570"/>
<sequence length="207" mass="23078">MISCSYAYGFKYADGSDSYGGYADYHRCHEHFVVKTPESIPSEEAAPMLCGGITVYAPLKLNGSDRVVAISRKNSKREDAFKLGADEYISTDHDADWAQKHAKSLDLVVSTVSPPKMPLDGYLNLLNPISCQISLQFQSMMKGIRFGGSLIGAPWQIEEMLALVAEKNIRPWVNLRSMKDVNKAIVDFEEGIPRYRFVLVNEKHAGI</sequence>
<name>A0A9Q8PBK0_PASFU</name>
<protein>
    <submittedName>
        <fullName evidence="4">NADP-dependent alcohol dehydrogenase 6</fullName>
    </submittedName>
</protein>